<organism evidence="2 3">
    <name type="scientific">Halobaculum saliterrae</name>
    <dbReference type="NCBI Taxonomy" id="2073113"/>
    <lineage>
        <taxon>Archaea</taxon>
        <taxon>Methanobacteriati</taxon>
        <taxon>Methanobacteriota</taxon>
        <taxon>Stenosarchaea group</taxon>
        <taxon>Halobacteria</taxon>
        <taxon>Halobacteriales</taxon>
        <taxon>Haloferacaceae</taxon>
        <taxon>Halobaculum</taxon>
    </lineage>
</organism>
<dbReference type="Pfam" id="PF02643">
    <property type="entry name" value="DUF192"/>
    <property type="match status" value="1"/>
</dbReference>
<dbReference type="Proteomes" id="UP000437065">
    <property type="component" value="Unassembled WGS sequence"/>
</dbReference>
<evidence type="ECO:0000313" key="3">
    <source>
        <dbReference type="Proteomes" id="UP000437065"/>
    </source>
</evidence>
<dbReference type="InterPro" id="IPR038695">
    <property type="entry name" value="Saro_0823-like_sf"/>
</dbReference>
<proteinExistence type="predicted"/>
<dbReference type="RefSeq" id="WP_394351392.1">
    <property type="nucleotide sequence ID" value="NZ_WUUS01000009.1"/>
</dbReference>
<reference evidence="2 3" key="1">
    <citation type="submission" date="2019-12" db="EMBL/GenBank/DDBJ databases">
        <title>Isolation and characterization of three novel carbon monoxide-oxidizing members of Halobacteria from salione crusts and soils.</title>
        <authorList>
            <person name="Myers M.R."/>
            <person name="King G.M."/>
        </authorList>
    </citation>
    <scope>NUCLEOTIDE SEQUENCE [LARGE SCALE GENOMIC DNA]</scope>
    <source>
        <strain evidence="2 3">WSA2</strain>
    </source>
</reference>
<keyword evidence="3" id="KW-1185">Reference proteome</keyword>
<protein>
    <submittedName>
        <fullName evidence="2">DUF192 domain-containing protein</fullName>
    </submittedName>
</protein>
<dbReference type="Gene3D" id="2.60.120.1140">
    <property type="entry name" value="Protein of unknown function DUF192"/>
    <property type="match status" value="1"/>
</dbReference>
<comment type="caution">
    <text evidence="2">The sequence shown here is derived from an EMBL/GenBank/DDBJ whole genome shotgun (WGS) entry which is preliminary data.</text>
</comment>
<name>A0A6B0SYK6_9EURY</name>
<accession>A0A6B0SYK6</accession>
<gene>
    <name evidence="2" type="ORF">GRX01_14825</name>
</gene>
<sequence length="126" mass="13895">MRVIHRSGAIDPEDESPSTPRERVLADDVDVADSFLSQARGLMFRRSIPDDYALVFRFDGPDSRSLHMAFVPFAIDAIWLVDGEVSKVKRLRPWIGLGWGTADTVIELPAGAADDVEPGDTVEVVE</sequence>
<dbReference type="EMBL" id="WUUS01000009">
    <property type="protein sequence ID" value="MXR42606.1"/>
    <property type="molecule type" value="Genomic_DNA"/>
</dbReference>
<dbReference type="AlphaFoldDB" id="A0A6B0SYK6"/>
<feature type="region of interest" description="Disordered" evidence="1">
    <location>
        <begin position="1"/>
        <end position="23"/>
    </location>
</feature>
<evidence type="ECO:0000313" key="2">
    <source>
        <dbReference type="EMBL" id="MXR42606.1"/>
    </source>
</evidence>
<dbReference type="InterPro" id="IPR003795">
    <property type="entry name" value="DUF192"/>
</dbReference>
<dbReference type="PANTHER" id="PTHR37953:SF1">
    <property type="entry name" value="UPF0127 PROTEIN MJ1496"/>
    <property type="match status" value="1"/>
</dbReference>
<dbReference type="PANTHER" id="PTHR37953">
    <property type="entry name" value="UPF0127 PROTEIN MJ1496"/>
    <property type="match status" value="1"/>
</dbReference>
<evidence type="ECO:0000256" key="1">
    <source>
        <dbReference type="SAM" id="MobiDB-lite"/>
    </source>
</evidence>